<dbReference type="GO" id="GO:0046872">
    <property type="term" value="F:metal ion binding"/>
    <property type="evidence" value="ECO:0007669"/>
    <property type="project" value="UniProtKB-KW"/>
</dbReference>
<evidence type="ECO:0000256" key="8">
    <source>
        <dbReference type="ARBA" id="ARBA00022909"/>
    </source>
</evidence>
<dbReference type="SUPFAM" id="SSF51717">
    <property type="entry name" value="Dihydropteroate synthetase-like"/>
    <property type="match status" value="1"/>
</dbReference>
<keyword evidence="5" id="KW-0808">Transferase</keyword>
<dbReference type="GO" id="GO:0004156">
    <property type="term" value="F:dihydropteroate synthase activity"/>
    <property type="evidence" value="ECO:0007669"/>
    <property type="project" value="UniProtKB-EC"/>
</dbReference>
<name>A0A2G4RDD5_9PROT</name>
<gene>
    <name evidence="10" type="primary">folP</name>
    <name evidence="10" type="ORF">CSR02_05615</name>
</gene>
<evidence type="ECO:0000256" key="6">
    <source>
        <dbReference type="ARBA" id="ARBA00022723"/>
    </source>
</evidence>
<evidence type="ECO:0000256" key="1">
    <source>
        <dbReference type="ARBA" id="ARBA00000012"/>
    </source>
</evidence>
<dbReference type="GO" id="GO:0046656">
    <property type="term" value="P:folic acid biosynthetic process"/>
    <property type="evidence" value="ECO:0007669"/>
    <property type="project" value="UniProtKB-KW"/>
</dbReference>
<dbReference type="PROSITE" id="PS00792">
    <property type="entry name" value="DHPS_1"/>
    <property type="match status" value="1"/>
</dbReference>
<dbReference type="GO" id="GO:0005829">
    <property type="term" value="C:cytosol"/>
    <property type="evidence" value="ECO:0007669"/>
    <property type="project" value="TreeGrafter"/>
</dbReference>
<comment type="pathway">
    <text evidence="3">Cofactor biosynthesis; tetrahydrofolate biosynthesis; 7,8-dihydrofolate from 2-amino-4-hydroxy-6-hydroxymethyl-7,8-dihydropteridine diphosphate and 4-aminobenzoate: step 1/2.</text>
</comment>
<evidence type="ECO:0000256" key="7">
    <source>
        <dbReference type="ARBA" id="ARBA00022842"/>
    </source>
</evidence>
<evidence type="ECO:0000256" key="3">
    <source>
        <dbReference type="ARBA" id="ARBA00004763"/>
    </source>
</evidence>
<dbReference type="NCBIfam" id="TIGR01496">
    <property type="entry name" value="DHPS"/>
    <property type="match status" value="1"/>
</dbReference>
<protein>
    <recommendedName>
        <fullName evidence="4">dihydropteroate synthase</fullName>
        <ecNumber evidence="4">2.5.1.15</ecNumber>
    </recommendedName>
</protein>
<comment type="catalytic activity">
    <reaction evidence="1">
        <text>(7,8-dihydropterin-6-yl)methyl diphosphate + 4-aminobenzoate = 7,8-dihydropteroate + diphosphate</text>
        <dbReference type="Rhea" id="RHEA:19949"/>
        <dbReference type="ChEBI" id="CHEBI:17836"/>
        <dbReference type="ChEBI" id="CHEBI:17839"/>
        <dbReference type="ChEBI" id="CHEBI:33019"/>
        <dbReference type="ChEBI" id="CHEBI:72950"/>
        <dbReference type="EC" id="2.5.1.15"/>
    </reaction>
</comment>
<evidence type="ECO:0000256" key="4">
    <source>
        <dbReference type="ARBA" id="ARBA00012458"/>
    </source>
</evidence>
<evidence type="ECO:0000256" key="2">
    <source>
        <dbReference type="ARBA" id="ARBA00001946"/>
    </source>
</evidence>
<comment type="caution">
    <text evidence="10">The sequence shown here is derived from an EMBL/GenBank/DDBJ whole genome shotgun (WGS) entry which is preliminary data.</text>
</comment>
<accession>A0A2G4RDD5</accession>
<evidence type="ECO:0000256" key="5">
    <source>
        <dbReference type="ARBA" id="ARBA00022679"/>
    </source>
</evidence>
<dbReference type="PANTHER" id="PTHR20941:SF1">
    <property type="entry name" value="FOLIC ACID SYNTHESIS PROTEIN FOL1"/>
    <property type="match status" value="1"/>
</dbReference>
<dbReference type="Pfam" id="PF00809">
    <property type="entry name" value="Pterin_bind"/>
    <property type="match status" value="1"/>
</dbReference>
<keyword evidence="7" id="KW-0460">Magnesium</keyword>
<dbReference type="GO" id="GO:0046654">
    <property type="term" value="P:tetrahydrofolate biosynthetic process"/>
    <property type="evidence" value="ECO:0007669"/>
    <property type="project" value="TreeGrafter"/>
</dbReference>
<dbReference type="AlphaFoldDB" id="A0A2G4RDD5"/>
<dbReference type="PROSITE" id="PS50972">
    <property type="entry name" value="PTERIN_BINDING"/>
    <property type="match status" value="1"/>
</dbReference>
<dbReference type="InterPro" id="IPR011005">
    <property type="entry name" value="Dihydropteroate_synth-like_sf"/>
</dbReference>
<organism evidence="10 11">
    <name type="scientific">Acetobacter pomorum</name>
    <dbReference type="NCBI Taxonomy" id="65959"/>
    <lineage>
        <taxon>Bacteria</taxon>
        <taxon>Pseudomonadati</taxon>
        <taxon>Pseudomonadota</taxon>
        <taxon>Alphaproteobacteria</taxon>
        <taxon>Acetobacterales</taxon>
        <taxon>Acetobacteraceae</taxon>
        <taxon>Acetobacter</taxon>
    </lineage>
</organism>
<dbReference type="InterPro" id="IPR000489">
    <property type="entry name" value="Pterin-binding_dom"/>
</dbReference>
<dbReference type="InterPro" id="IPR045031">
    <property type="entry name" value="DHP_synth-like"/>
</dbReference>
<dbReference type="RefSeq" id="WP_099540870.1">
    <property type="nucleotide sequence ID" value="NZ_PEBQ01000087.1"/>
</dbReference>
<comment type="cofactor">
    <cofactor evidence="2">
        <name>Mg(2+)</name>
        <dbReference type="ChEBI" id="CHEBI:18420"/>
    </cofactor>
</comment>
<keyword evidence="6" id="KW-0479">Metal-binding</keyword>
<evidence type="ECO:0000313" key="10">
    <source>
        <dbReference type="EMBL" id="PHY94568.1"/>
    </source>
</evidence>
<evidence type="ECO:0000313" key="11">
    <source>
        <dbReference type="Proteomes" id="UP000228751"/>
    </source>
</evidence>
<dbReference type="EMBL" id="PEBQ01000087">
    <property type="protein sequence ID" value="PHY94568.1"/>
    <property type="molecule type" value="Genomic_DNA"/>
</dbReference>
<dbReference type="InterPro" id="IPR006390">
    <property type="entry name" value="DHP_synth_dom"/>
</dbReference>
<dbReference type="EC" id="2.5.1.15" evidence="4"/>
<dbReference type="Gene3D" id="3.20.20.20">
    <property type="entry name" value="Dihydropteroate synthase-like"/>
    <property type="match status" value="1"/>
</dbReference>
<dbReference type="OrthoDB" id="9811744at2"/>
<proteinExistence type="predicted"/>
<dbReference type="PANTHER" id="PTHR20941">
    <property type="entry name" value="FOLATE SYNTHESIS PROTEINS"/>
    <property type="match status" value="1"/>
</dbReference>
<dbReference type="CDD" id="cd00739">
    <property type="entry name" value="DHPS"/>
    <property type="match status" value="1"/>
</dbReference>
<feature type="domain" description="Pterin-binding" evidence="9">
    <location>
        <begin position="99"/>
        <end position="354"/>
    </location>
</feature>
<keyword evidence="8" id="KW-0289">Folate biosynthesis</keyword>
<dbReference type="PROSITE" id="PS00793">
    <property type="entry name" value="DHPS_2"/>
    <property type="match status" value="1"/>
</dbReference>
<evidence type="ECO:0000259" key="9">
    <source>
        <dbReference type="PROSITE" id="PS50972"/>
    </source>
</evidence>
<dbReference type="Proteomes" id="UP000228751">
    <property type="component" value="Unassembled WGS sequence"/>
</dbReference>
<keyword evidence="11" id="KW-1185">Reference proteome</keyword>
<sequence length="365" mass="39698">MERGGRNVASFCLERAEEMMCLRLIEPLGLVYGSIAQKAIRQGDALPLCGGPVAFTFARLIEGYQTVGLMSAHKVPQDWASELKRITHSVPAVVLPEGPQVMGILNITPDSFSDGGQFGDIDQTILKAREMLRSGATVLDIGGESTRPGAAIVTPEEEWKRIGPVLAALQTELPDVAVSVDTRKSYVMKCALKAGARIINDVTALAHDEAALSFLATQDCGVVLMHMRGTPQTMAQHAVYEDVSVDVVRELAQRIEVAEKGGIARHRIMVDPGFGFAKTFEQNKDLLRHILLLANLGCRIVFGVSRKRMIGTLTGEEIPHLRDAGTQAASFPAMALGHPILRVHDVKGMMQAVNVWREIYLNGKN</sequence>
<reference evidence="10 11" key="1">
    <citation type="submission" date="2017-10" db="EMBL/GenBank/DDBJ databases">
        <title>Genomic analysis of the genus Acetobacter.</title>
        <authorList>
            <person name="Kim K.H."/>
            <person name="Chun B.H."/>
            <person name="Son A.R."/>
            <person name="Jeon C.O."/>
        </authorList>
    </citation>
    <scope>NUCLEOTIDE SEQUENCE [LARGE SCALE GENOMIC DNA]</scope>
    <source>
        <strain evidence="10 11">LHT 2458</strain>
    </source>
</reference>